<dbReference type="Gene3D" id="3.40.50.1000">
    <property type="entry name" value="HAD superfamily/HAD-like"/>
    <property type="match status" value="1"/>
</dbReference>
<dbReference type="GO" id="GO:0005829">
    <property type="term" value="C:cytosol"/>
    <property type="evidence" value="ECO:0007669"/>
    <property type="project" value="TreeGrafter"/>
</dbReference>
<proteinExistence type="predicted"/>
<dbReference type="AlphaFoldDB" id="A0AA95I7M9"/>
<sequence length="238" mass="26748">METTRLTKPEAMIFDMDGTLFKTETLLIPVYHRLFDQLRAENLYEGKTPPEERILGGLGMLLDDIWKRVLPDHDEIVHRRADELLLELELIGLKEYVTELYPQVAETLKQLHERGIRLFVASNGLEHYVKEVANAHGIFSLFEGIYSAGEHQTTTKVDLVRLLLDNHGVSSAWMIGDRSSDVEAGKENGQTVIGCAYAGFGQGQELNGADRLISSFSELIALYDQAEEAPEAKRSAQF</sequence>
<dbReference type="SUPFAM" id="SSF56784">
    <property type="entry name" value="HAD-like"/>
    <property type="match status" value="1"/>
</dbReference>
<evidence type="ECO:0000313" key="1">
    <source>
        <dbReference type="EMBL" id="WHX50716.1"/>
    </source>
</evidence>
<name>A0AA95I7M9_9BACL</name>
<dbReference type="GO" id="GO:0006281">
    <property type="term" value="P:DNA repair"/>
    <property type="evidence" value="ECO:0007669"/>
    <property type="project" value="TreeGrafter"/>
</dbReference>
<dbReference type="GO" id="GO:0008967">
    <property type="term" value="F:phosphoglycolate phosphatase activity"/>
    <property type="evidence" value="ECO:0007669"/>
    <property type="project" value="TreeGrafter"/>
</dbReference>
<evidence type="ECO:0000313" key="2">
    <source>
        <dbReference type="Proteomes" id="UP001177943"/>
    </source>
</evidence>
<dbReference type="SFLD" id="SFLDS00003">
    <property type="entry name" value="Haloacid_Dehalogenase"/>
    <property type="match status" value="1"/>
</dbReference>
<accession>A0AA95I7M9</accession>
<dbReference type="SFLD" id="SFLDG01129">
    <property type="entry name" value="C1.5:_HAD__Beta-PGM__Phosphata"/>
    <property type="match status" value="1"/>
</dbReference>
<dbReference type="Gene3D" id="1.10.150.240">
    <property type="entry name" value="Putative phosphatase, domain 2"/>
    <property type="match status" value="1"/>
</dbReference>
<dbReference type="EC" id="3.-.-.-" evidence="1"/>
<dbReference type="PANTHER" id="PTHR43434">
    <property type="entry name" value="PHOSPHOGLYCOLATE PHOSPHATASE"/>
    <property type="match status" value="1"/>
</dbReference>
<dbReference type="Pfam" id="PF00702">
    <property type="entry name" value="Hydrolase"/>
    <property type="match status" value="1"/>
</dbReference>
<dbReference type="InterPro" id="IPR036412">
    <property type="entry name" value="HAD-like_sf"/>
</dbReference>
<protein>
    <submittedName>
        <fullName evidence="1">HAD family hydrolase</fullName>
        <ecNumber evidence="1">3.-.-.-</ecNumber>
    </submittedName>
</protein>
<reference evidence="1" key="1">
    <citation type="submission" date="2023-05" db="EMBL/GenBank/DDBJ databases">
        <title>Comparative genomics of Bacillaceae isolates and their secondary metabolite potential.</title>
        <authorList>
            <person name="Song L."/>
            <person name="Nielsen L.J."/>
            <person name="Mohite O."/>
            <person name="Xu X."/>
            <person name="Weber T."/>
            <person name="Kovacs A.T."/>
        </authorList>
    </citation>
    <scope>NUCLEOTIDE SEQUENCE</scope>
    <source>
        <strain evidence="1">B2_4</strain>
    </source>
</reference>
<keyword evidence="1" id="KW-0378">Hydrolase</keyword>
<dbReference type="EMBL" id="CP126084">
    <property type="protein sequence ID" value="WHX50716.1"/>
    <property type="molecule type" value="Genomic_DNA"/>
</dbReference>
<gene>
    <name evidence="1" type="ORF">QNH46_08755</name>
</gene>
<dbReference type="InterPro" id="IPR050155">
    <property type="entry name" value="HAD-like_hydrolase_sf"/>
</dbReference>
<organism evidence="1 2">
    <name type="scientific">Paenibacillus woosongensis</name>
    <dbReference type="NCBI Taxonomy" id="307580"/>
    <lineage>
        <taxon>Bacteria</taxon>
        <taxon>Bacillati</taxon>
        <taxon>Bacillota</taxon>
        <taxon>Bacilli</taxon>
        <taxon>Bacillales</taxon>
        <taxon>Paenibacillaceae</taxon>
        <taxon>Paenibacillus</taxon>
    </lineage>
</organism>
<dbReference type="PANTHER" id="PTHR43434:SF1">
    <property type="entry name" value="PHOSPHOGLYCOLATE PHOSPHATASE"/>
    <property type="match status" value="1"/>
</dbReference>
<dbReference type="KEGG" id="pwn:QNH46_08755"/>
<dbReference type="Proteomes" id="UP001177943">
    <property type="component" value="Chromosome"/>
</dbReference>
<dbReference type="InterPro" id="IPR023214">
    <property type="entry name" value="HAD_sf"/>
</dbReference>
<dbReference type="InterPro" id="IPR023198">
    <property type="entry name" value="PGP-like_dom2"/>
</dbReference>
<dbReference type="RefSeq" id="WP_283927760.1">
    <property type="nucleotide sequence ID" value="NZ_CP126084.1"/>
</dbReference>